<evidence type="ECO:0000313" key="1">
    <source>
        <dbReference type="EMBL" id="GAO14365.1"/>
    </source>
</evidence>
<dbReference type="EMBL" id="BBTG02000016">
    <property type="protein sequence ID" value="GAO14365.1"/>
    <property type="molecule type" value="Genomic_DNA"/>
</dbReference>
<accession>A0A1B5KTS9</accession>
<reference evidence="2" key="1">
    <citation type="journal article" date="2016" name="Genome Announc.">
        <title>Genome sequence of Ustilaginoidea virens IPU010, a rice pathogenic fungus causing false smut.</title>
        <authorList>
            <person name="Kumagai T."/>
            <person name="Ishii T."/>
            <person name="Terai G."/>
            <person name="Umemura M."/>
            <person name="Machida M."/>
            <person name="Asai K."/>
        </authorList>
    </citation>
    <scope>NUCLEOTIDE SEQUENCE [LARGE SCALE GENOMIC DNA]</scope>
    <source>
        <strain evidence="2">IPU010</strain>
    </source>
</reference>
<dbReference type="Proteomes" id="UP000054053">
    <property type="component" value="Unassembled WGS sequence"/>
</dbReference>
<comment type="caution">
    <text evidence="1">The sequence shown here is derived from an EMBL/GenBank/DDBJ whole genome shotgun (WGS) entry which is preliminary data.</text>
</comment>
<proteinExistence type="predicted"/>
<evidence type="ECO:0000313" key="2">
    <source>
        <dbReference type="Proteomes" id="UP000054053"/>
    </source>
</evidence>
<gene>
    <name evidence="1" type="ORF">UVI_02034370</name>
</gene>
<protein>
    <submittedName>
        <fullName evidence="1">Uncharacterized protein</fullName>
    </submittedName>
</protein>
<sequence>MLFVIYARNDPRTPTAPAPGTALYFWGQNTTGEIFFVIPLRNTCANADHSDQLALDPTTYAFNLVPLIAWAELGRRDWLLIEPRRGATVTGILRIAIYFVFTLSGGKTSLFAATYDTAISITDASAQTAEDLSVLVAPAPDAA</sequence>
<dbReference type="AlphaFoldDB" id="A0A1B5KTS9"/>
<name>A0A1B5KTS9_USTVR</name>
<organism evidence="1 2">
    <name type="scientific">Ustilaginoidea virens</name>
    <name type="common">Rice false smut fungus</name>
    <name type="synonym">Villosiclava virens</name>
    <dbReference type="NCBI Taxonomy" id="1159556"/>
    <lineage>
        <taxon>Eukaryota</taxon>
        <taxon>Fungi</taxon>
        <taxon>Dikarya</taxon>
        <taxon>Ascomycota</taxon>
        <taxon>Pezizomycotina</taxon>
        <taxon>Sordariomycetes</taxon>
        <taxon>Hypocreomycetidae</taxon>
        <taxon>Hypocreales</taxon>
        <taxon>Clavicipitaceae</taxon>
        <taxon>Ustilaginoidea</taxon>
    </lineage>
</organism>